<evidence type="ECO:0000313" key="2">
    <source>
        <dbReference type="EMBL" id="SBQ54481.1"/>
    </source>
</evidence>
<reference evidence="2" key="2">
    <citation type="submission" date="2016-06" db="EMBL/GenBank/DDBJ databases">
        <title>The genome of a short-lived fish provides insights into sex chromosome evolution and the genetic control of aging.</title>
        <authorList>
            <person name="Reichwald K."/>
            <person name="Felder M."/>
            <person name="Petzold A."/>
            <person name="Koch P."/>
            <person name="Groth M."/>
            <person name="Platzer M."/>
        </authorList>
    </citation>
    <scope>NUCLEOTIDE SEQUENCE</scope>
    <source>
        <tissue evidence="2">Brain</tissue>
    </source>
</reference>
<feature type="non-terminal residue" evidence="2">
    <location>
        <position position="63"/>
    </location>
</feature>
<proteinExistence type="predicted"/>
<dbReference type="AlphaFoldDB" id="A0A1A8F6U1"/>
<organism evidence="2">
    <name type="scientific">Nothobranchius korthausae</name>
    <dbReference type="NCBI Taxonomy" id="1143690"/>
    <lineage>
        <taxon>Eukaryota</taxon>
        <taxon>Metazoa</taxon>
        <taxon>Chordata</taxon>
        <taxon>Craniata</taxon>
        <taxon>Vertebrata</taxon>
        <taxon>Euteleostomi</taxon>
        <taxon>Actinopterygii</taxon>
        <taxon>Neopterygii</taxon>
        <taxon>Teleostei</taxon>
        <taxon>Neoteleostei</taxon>
        <taxon>Acanthomorphata</taxon>
        <taxon>Ovalentaria</taxon>
        <taxon>Atherinomorphae</taxon>
        <taxon>Cyprinodontiformes</taxon>
        <taxon>Nothobranchiidae</taxon>
        <taxon>Nothobranchius</taxon>
    </lineage>
</organism>
<protein>
    <submittedName>
        <fullName evidence="2">Uncharacterized protein</fullName>
    </submittedName>
</protein>
<accession>A0A1A8F6U1</accession>
<reference evidence="2" key="1">
    <citation type="submission" date="2016-05" db="EMBL/GenBank/DDBJ databases">
        <authorList>
            <person name="Lavstsen T."/>
            <person name="Jespersen J.S."/>
        </authorList>
    </citation>
    <scope>NUCLEOTIDE SEQUENCE</scope>
    <source>
        <tissue evidence="2">Brain</tissue>
    </source>
</reference>
<feature type="region of interest" description="Disordered" evidence="1">
    <location>
        <begin position="1"/>
        <end position="25"/>
    </location>
</feature>
<feature type="non-terminal residue" evidence="2">
    <location>
        <position position="1"/>
    </location>
</feature>
<dbReference type="EMBL" id="HAEB01007954">
    <property type="protein sequence ID" value="SBQ54481.1"/>
    <property type="molecule type" value="Transcribed_RNA"/>
</dbReference>
<name>A0A1A8F6U1_9TELE</name>
<evidence type="ECO:0000256" key="1">
    <source>
        <dbReference type="SAM" id="MobiDB-lite"/>
    </source>
</evidence>
<sequence length="63" mass="7385">KASLPGKASPDPGHLQSYRENQRPQVTKRQLTYFYIYPHEKIKIIFFTQTIYTSLKRVSCVNP</sequence>
<gene>
    <name evidence="2" type="primary">Nfu_g_1_012872</name>
</gene>